<keyword evidence="1" id="KW-1133">Transmembrane helix</keyword>
<feature type="transmembrane region" description="Helical" evidence="1">
    <location>
        <begin position="43"/>
        <end position="61"/>
    </location>
</feature>
<reference evidence="3 4" key="1">
    <citation type="journal article" date="2004" name="Proc. Natl. Acad. Sci. U.S.A.">
        <title>Genomic analysis of Bacteroides fragilis reveals extensive DNA inversions regulating cell surface adaptation.</title>
        <authorList>
            <person name="Kuwahara T."/>
            <person name="Yamashita A."/>
            <person name="Hirakawa H."/>
            <person name="Nakayama H."/>
            <person name="Toh H."/>
            <person name="Okada N."/>
            <person name="Kuhara S."/>
            <person name="Hattori M."/>
            <person name="Hayashi T."/>
            <person name="Ohnishi Y."/>
        </authorList>
    </citation>
    <scope>NUCLEOTIDE SEQUENCE [LARGE SCALE GENOMIC DNA]</scope>
    <source>
        <strain evidence="3 4">YCH46</strain>
        <plasmid evidence="4">Plasmid pBFY46</plasmid>
    </source>
</reference>
<dbReference type="PATRIC" id="fig|295405.11.peg.28"/>
<dbReference type="OrthoDB" id="1120400at2"/>
<keyword evidence="1" id="KW-0472">Membrane</keyword>
<evidence type="ECO:0000313" key="3">
    <source>
        <dbReference type="EMBL" id="BAD51357.1"/>
    </source>
</evidence>
<feature type="transmembrane region" description="Helical" evidence="1">
    <location>
        <begin position="12"/>
        <end position="37"/>
    </location>
</feature>
<name>Q64MD0_BACFR</name>
<dbReference type="EMBL" id="AP006842">
    <property type="protein sequence ID" value="BAD51357.1"/>
    <property type="molecule type" value="Genomic_DNA"/>
</dbReference>
<dbReference type="RefSeq" id="WP_011199161.1">
    <property type="nucleotide sequence ID" value="NC_006297.1"/>
</dbReference>
<sequence>MMNDLVLKPTLGYWLTSKAFLVILIGLLFLVANLFYLNVYLKLLSGIIVLLCLSYSFYKYIEMMLFTKWIIGEEQIRIYRGIFIRSVDYIELYRVYDYQQRQSFIQTMIGNVTFYIYSGDKSNPILKIYGIPASLNVIQEIRNRVELQKQKKGIYEFTNR</sequence>
<dbReference type="Proteomes" id="UP000002197">
    <property type="component" value="Plasmid pBFY46"/>
</dbReference>
<feature type="domain" description="YdbS-like PH" evidence="2">
    <location>
        <begin position="66"/>
        <end position="131"/>
    </location>
</feature>
<gene>
    <name evidence="3" type="ordered locus">BFp0030</name>
</gene>
<dbReference type="HOGENOM" id="CLU_136625_0_0_10"/>
<keyword evidence="3" id="KW-0614">Plasmid</keyword>
<keyword evidence="1" id="KW-0812">Transmembrane</keyword>
<protein>
    <recommendedName>
        <fullName evidence="2">YdbS-like PH domain-containing protein</fullName>
    </recommendedName>
</protein>
<dbReference type="InterPro" id="IPR005182">
    <property type="entry name" value="YdbS-like_PH"/>
</dbReference>
<dbReference type="Pfam" id="PF03703">
    <property type="entry name" value="bPH_2"/>
    <property type="match status" value="1"/>
</dbReference>
<accession>Q64MD0</accession>
<proteinExistence type="predicted"/>
<geneLocation type="plasmid" evidence="3 4">
    <name>pBFY46</name>
</geneLocation>
<evidence type="ECO:0000259" key="2">
    <source>
        <dbReference type="Pfam" id="PF03703"/>
    </source>
</evidence>
<dbReference type="AlphaFoldDB" id="Q64MD0"/>
<evidence type="ECO:0000256" key="1">
    <source>
        <dbReference type="SAM" id="Phobius"/>
    </source>
</evidence>
<evidence type="ECO:0000313" key="4">
    <source>
        <dbReference type="Proteomes" id="UP000002197"/>
    </source>
</evidence>
<dbReference type="KEGG" id="bfr:BFp0030"/>
<organism evidence="3 4">
    <name type="scientific">Bacteroides fragilis (strain YCH46)</name>
    <dbReference type="NCBI Taxonomy" id="295405"/>
    <lineage>
        <taxon>Bacteria</taxon>
        <taxon>Pseudomonadati</taxon>
        <taxon>Bacteroidota</taxon>
        <taxon>Bacteroidia</taxon>
        <taxon>Bacteroidales</taxon>
        <taxon>Bacteroidaceae</taxon>
        <taxon>Bacteroides</taxon>
    </lineage>
</organism>